<reference evidence="10" key="1">
    <citation type="submission" date="2023-07" db="EMBL/GenBank/DDBJ databases">
        <title>Genomic Encyclopedia of Type Strains, Phase IV (KMG-IV): sequencing the most valuable type-strain genomes for metagenomic binning, comparative biology and taxonomic classification.</title>
        <authorList>
            <person name="Goeker M."/>
        </authorList>
    </citation>
    <scope>NUCLEOTIDE SEQUENCE</scope>
    <source>
        <strain evidence="10">DSM 26174</strain>
    </source>
</reference>
<keyword evidence="5 8" id="KW-1133">Transmembrane helix</keyword>
<organism evidence="10 11">
    <name type="scientific">Aureibacter tunicatorum</name>
    <dbReference type="NCBI Taxonomy" id="866807"/>
    <lineage>
        <taxon>Bacteria</taxon>
        <taxon>Pseudomonadati</taxon>
        <taxon>Bacteroidota</taxon>
        <taxon>Cytophagia</taxon>
        <taxon>Cytophagales</taxon>
        <taxon>Persicobacteraceae</taxon>
        <taxon>Aureibacter</taxon>
    </lineage>
</organism>
<dbReference type="EMBL" id="JAVDQD010000004">
    <property type="protein sequence ID" value="MDR6240368.1"/>
    <property type="molecule type" value="Genomic_DNA"/>
</dbReference>
<evidence type="ECO:0000256" key="2">
    <source>
        <dbReference type="ARBA" id="ARBA00022475"/>
    </source>
</evidence>
<dbReference type="CDD" id="cd06259">
    <property type="entry name" value="YdcF-like"/>
    <property type="match status" value="1"/>
</dbReference>
<evidence type="ECO:0000256" key="7">
    <source>
        <dbReference type="ARBA" id="ARBA00037355"/>
    </source>
</evidence>
<keyword evidence="11" id="KW-1185">Reference proteome</keyword>
<feature type="domain" description="DUF218" evidence="9">
    <location>
        <begin position="66"/>
        <end position="176"/>
    </location>
</feature>
<sequence>MKIFKLFIYALITSLISALLICILSYEYIASYSKPYIFHNQNNIPKGKVGLLLGTSKYLRRGTLNYYYKYRIDQTASLYKNGIIKCIVVSGDNSDHRYNEPIQMRNDLIKKGIPEDAITMDYAGFRTLDSVVRMKKVFGAGDNVLIISQNFHDERAIFLARKNDLNATAIACKDVPERYGIKTQIREYFARVKAILDIYILKTKPKFLGKREKINGC</sequence>
<keyword evidence="6 8" id="KW-0472">Membrane</keyword>
<dbReference type="GO" id="GO:0005886">
    <property type="term" value="C:plasma membrane"/>
    <property type="evidence" value="ECO:0007669"/>
    <property type="project" value="UniProtKB-SubCell"/>
</dbReference>
<dbReference type="Proteomes" id="UP001185092">
    <property type="component" value="Unassembled WGS sequence"/>
</dbReference>
<name>A0AAE3XQV3_9BACT</name>
<evidence type="ECO:0000256" key="8">
    <source>
        <dbReference type="SAM" id="Phobius"/>
    </source>
</evidence>
<comment type="caution">
    <text evidence="10">The sequence shown here is derived from an EMBL/GenBank/DDBJ whole genome shotgun (WGS) entry which is preliminary data.</text>
</comment>
<dbReference type="RefSeq" id="WP_309940274.1">
    <property type="nucleotide sequence ID" value="NZ_AP025305.1"/>
</dbReference>
<dbReference type="InterPro" id="IPR003848">
    <property type="entry name" value="DUF218"/>
</dbReference>
<evidence type="ECO:0000256" key="5">
    <source>
        <dbReference type="ARBA" id="ARBA00022989"/>
    </source>
</evidence>
<comment type="function">
    <text evidence="7">Participates in the barrier function of the cell envelope.</text>
</comment>
<keyword evidence="2" id="KW-1003">Cell membrane</keyword>
<keyword evidence="3" id="KW-0997">Cell inner membrane</keyword>
<feature type="transmembrane region" description="Helical" evidence="8">
    <location>
        <begin position="6"/>
        <end position="29"/>
    </location>
</feature>
<dbReference type="Pfam" id="PF02698">
    <property type="entry name" value="DUF218"/>
    <property type="match status" value="1"/>
</dbReference>
<dbReference type="PANTHER" id="PTHR30336">
    <property type="entry name" value="INNER MEMBRANE PROTEIN, PROBABLE PERMEASE"/>
    <property type="match status" value="1"/>
</dbReference>
<evidence type="ECO:0000259" key="9">
    <source>
        <dbReference type="Pfam" id="PF02698"/>
    </source>
</evidence>
<evidence type="ECO:0000256" key="1">
    <source>
        <dbReference type="ARBA" id="ARBA00004377"/>
    </source>
</evidence>
<evidence type="ECO:0000256" key="4">
    <source>
        <dbReference type="ARBA" id="ARBA00022692"/>
    </source>
</evidence>
<evidence type="ECO:0000313" key="11">
    <source>
        <dbReference type="Proteomes" id="UP001185092"/>
    </source>
</evidence>
<dbReference type="PANTHER" id="PTHR30336:SF0">
    <property type="entry name" value="PROTEIN SANA"/>
    <property type="match status" value="1"/>
</dbReference>
<evidence type="ECO:0000256" key="3">
    <source>
        <dbReference type="ARBA" id="ARBA00022519"/>
    </source>
</evidence>
<accession>A0AAE3XQV3</accession>
<dbReference type="AlphaFoldDB" id="A0AAE3XQV3"/>
<proteinExistence type="predicted"/>
<evidence type="ECO:0000256" key="6">
    <source>
        <dbReference type="ARBA" id="ARBA00023136"/>
    </source>
</evidence>
<protein>
    <submittedName>
        <fullName evidence="10">SanA protein</fullName>
    </submittedName>
</protein>
<keyword evidence="4 8" id="KW-0812">Transmembrane</keyword>
<evidence type="ECO:0000313" key="10">
    <source>
        <dbReference type="EMBL" id="MDR6240368.1"/>
    </source>
</evidence>
<dbReference type="InterPro" id="IPR051599">
    <property type="entry name" value="Cell_Envelope_Assoc"/>
</dbReference>
<gene>
    <name evidence="10" type="ORF">HNQ88_003434</name>
</gene>
<comment type="subcellular location">
    <subcellularLocation>
        <location evidence="1">Cell inner membrane</location>
        <topology evidence="1">Single-pass membrane protein</topology>
    </subcellularLocation>
</comment>